<dbReference type="AlphaFoldDB" id="A0A2U8W5A5"/>
<dbReference type="RefSeq" id="WP_109890066.1">
    <property type="nucleotide sequence ID" value="NZ_CP029550.1"/>
</dbReference>
<dbReference type="Gene3D" id="3.30.450.40">
    <property type="match status" value="1"/>
</dbReference>
<keyword evidence="2" id="KW-1185">Reference proteome</keyword>
<gene>
    <name evidence="1" type="ORF">DK389_12800</name>
</gene>
<name>A0A2U8W5A5_9HYPH</name>
<dbReference type="InterPro" id="IPR029016">
    <property type="entry name" value="GAF-like_dom_sf"/>
</dbReference>
<organism evidence="1 2">
    <name type="scientific">Methylobacterium durans</name>
    <dbReference type="NCBI Taxonomy" id="2202825"/>
    <lineage>
        <taxon>Bacteria</taxon>
        <taxon>Pseudomonadati</taxon>
        <taxon>Pseudomonadota</taxon>
        <taxon>Alphaproteobacteria</taxon>
        <taxon>Hyphomicrobiales</taxon>
        <taxon>Methylobacteriaceae</taxon>
        <taxon>Methylobacterium</taxon>
    </lineage>
</organism>
<dbReference type="EMBL" id="CP029550">
    <property type="protein sequence ID" value="AWN41239.1"/>
    <property type="molecule type" value="Genomic_DNA"/>
</dbReference>
<dbReference type="Proteomes" id="UP000245926">
    <property type="component" value="Chromosome"/>
</dbReference>
<dbReference type="SUPFAM" id="SSF55781">
    <property type="entry name" value="GAF domain-like"/>
    <property type="match status" value="1"/>
</dbReference>
<accession>A0A2U8W5A5</accession>
<evidence type="ECO:0000313" key="2">
    <source>
        <dbReference type="Proteomes" id="UP000245926"/>
    </source>
</evidence>
<proteinExistence type="predicted"/>
<protein>
    <submittedName>
        <fullName evidence="1">GAF domain-containing protein</fullName>
    </submittedName>
</protein>
<evidence type="ECO:0000313" key="1">
    <source>
        <dbReference type="EMBL" id="AWN41239.1"/>
    </source>
</evidence>
<reference evidence="2" key="1">
    <citation type="submission" date="2018-05" db="EMBL/GenBank/DDBJ databases">
        <title>Complete Genome Sequence of Methylobacterium sp. 17SD2-17.</title>
        <authorList>
            <person name="Srinivasan S."/>
        </authorList>
    </citation>
    <scope>NUCLEOTIDE SEQUENCE [LARGE SCALE GENOMIC DNA]</scope>
    <source>
        <strain evidence="2">17SD2-17</strain>
    </source>
</reference>
<sequence length="173" mass="18420">MFDDQAQLDLRLERVGERLAAARSLDDVVAALGQSARLAIACDGIAVVLRDDGCCNYVAEDAIQMLWKGQRFPLEACVSGWAMLNAETAVVPDVSFDPRVPVAPYQNKAIRSLVMAPIGSPEPVAALGAYWCALTFLDEGTVARVEAVAGLATEALARIQTGSTQLSRRQASA</sequence>
<dbReference type="OrthoDB" id="9767435at2"/>
<dbReference type="KEGG" id="mets:DK389_12800"/>